<protein>
    <submittedName>
        <fullName evidence="1">Uncharacterized protein</fullName>
    </submittedName>
</protein>
<dbReference type="RefSeq" id="WP_118024807.1">
    <property type="nucleotide sequence ID" value="NZ_JAUUNS010000185.1"/>
</dbReference>
<gene>
    <name evidence="1" type="ORF">DW839_18700</name>
</gene>
<sequence length="88" mass="10115">MNQLIKSIYNGFDVPPSDYIGRYSPDYNKYRENAFHAEQELRIKIPAELIAEFDNCMELHLLMVMAAGQDGFIHGFRMGGKLMVQTLT</sequence>
<evidence type="ECO:0000313" key="1">
    <source>
        <dbReference type="EMBL" id="RHC54723.1"/>
    </source>
</evidence>
<comment type="caution">
    <text evidence="1">The sequence shown here is derived from an EMBL/GenBank/DDBJ whole genome shotgun (WGS) entry which is preliminary data.</text>
</comment>
<accession>A0A414AT43</accession>
<name>A0A414AT43_9FIRM</name>
<dbReference type="Proteomes" id="UP000283975">
    <property type="component" value="Unassembled WGS sequence"/>
</dbReference>
<evidence type="ECO:0000313" key="2">
    <source>
        <dbReference type="Proteomes" id="UP000283975"/>
    </source>
</evidence>
<proteinExistence type="predicted"/>
<dbReference type="Pfam" id="PF20648">
    <property type="entry name" value="DUF6809"/>
    <property type="match status" value="1"/>
</dbReference>
<reference evidence="1 2" key="1">
    <citation type="submission" date="2018-08" db="EMBL/GenBank/DDBJ databases">
        <title>A genome reference for cultivated species of the human gut microbiota.</title>
        <authorList>
            <person name="Zou Y."/>
            <person name="Xue W."/>
            <person name="Luo G."/>
        </authorList>
    </citation>
    <scope>NUCLEOTIDE SEQUENCE [LARGE SCALE GENOMIC DNA]</scope>
    <source>
        <strain evidence="1 2">AM35-14</strain>
    </source>
</reference>
<dbReference type="EMBL" id="QSHZ01000020">
    <property type="protein sequence ID" value="RHC54723.1"/>
    <property type="molecule type" value="Genomic_DNA"/>
</dbReference>
<dbReference type="AlphaFoldDB" id="A0A414AT43"/>
<organism evidence="1 2">
    <name type="scientific">Enterocloster bolteae</name>
    <dbReference type="NCBI Taxonomy" id="208479"/>
    <lineage>
        <taxon>Bacteria</taxon>
        <taxon>Bacillati</taxon>
        <taxon>Bacillota</taxon>
        <taxon>Clostridia</taxon>
        <taxon>Lachnospirales</taxon>
        <taxon>Lachnospiraceae</taxon>
        <taxon>Enterocloster</taxon>
    </lineage>
</organism>
<dbReference type="InterPro" id="IPR049215">
    <property type="entry name" value="DUF6809"/>
</dbReference>